<accession>A0A2M9D9C3</accession>
<dbReference type="EMBL" id="PGFH01000001">
    <property type="protein sequence ID" value="PJJ82260.1"/>
    <property type="molecule type" value="Genomic_DNA"/>
</dbReference>
<feature type="transmembrane region" description="Helical" evidence="2">
    <location>
        <begin position="61"/>
        <end position="83"/>
    </location>
</feature>
<keyword evidence="4" id="KW-1185">Reference proteome</keyword>
<dbReference type="InterPro" id="IPR025445">
    <property type="entry name" value="DUF4191"/>
</dbReference>
<evidence type="ECO:0000313" key="4">
    <source>
        <dbReference type="Proteomes" id="UP000231742"/>
    </source>
</evidence>
<dbReference type="OrthoDB" id="8479889at2"/>
<sequence length="238" mass="26260">MARSEKTPKAQKEPGRIKQMYQVFQMTRRYDNLAIWFFLLAFLLPILIGLALAFLLSSENVLGFVLYIVAGVMAGLLAFLIVLGRRAERAAYSQIAGQPGAVGAVLKSSLRRGWTASEMPVAISPKTQDAVYRAVGKGGIALIGEGPRSRTQKMLEDERRKMNRFLPNVPVHFIYVGPDADSVALHKLAPALGRLKNVLRKPEILAITNRLTSLDKNSLPIPKGIDPMKARAQRSQRA</sequence>
<feature type="transmembrane region" description="Helical" evidence="2">
    <location>
        <begin position="33"/>
        <end position="55"/>
    </location>
</feature>
<dbReference type="Pfam" id="PF13829">
    <property type="entry name" value="DUF4191"/>
    <property type="match status" value="1"/>
</dbReference>
<keyword evidence="2" id="KW-1133">Transmembrane helix</keyword>
<comment type="caution">
    <text evidence="3">The sequence shown here is derived from an EMBL/GenBank/DDBJ whole genome shotgun (WGS) entry which is preliminary data.</text>
</comment>
<name>A0A2M9D9C3_9MICO</name>
<reference evidence="3 4" key="1">
    <citation type="submission" date="2017-11" db="EMBL/GenBank/DDBJ databases">
        <title>Genomic Encyclopedia of Archaeal and Bacterial Type Strains, Phase II (KMG-II): From Individual Species to Whole Genera.</title>
        <authorList>
            <person name="Goeker M."/>
        </authorList>
    </citation>
    <scope>NUCLEOTIDE SEQUENCE [LARGE SCALE GENOMIC DNA]</scope>
    <source>
        <strain evidence="3 4">DSM 16400</strain>
    </source>
</reference>
<feature type="region of interest" description="Disordered" evidence="1">
    <location>
        <begin position="218"/>
        <end position="238"/>
    </location>
</feature>
<dbReference type="AlphaFoldDB" id="A0A2M9D9C3"/>
<proteinExistence type="predicted"/>
<gene>
    <name evidence="3" type="ORF">CLV85_1455</name>
</gene>
<protein>
    <submittedName>
        <fullName evidence="3">Uncharacterized protein DUF4191</fullName>
    </submittedName>
</protein>
<keyword evidence="2" id="KW-0472">Membrane</keyword>
<evidence type="ECO:0000256" key="2">
    <source>
        <dbReference type="SAM" id="Phobius"/>
    </source>
</evidence>
<evidence type="ECO:0000256" key="1">
    <source>
        <dbReference type="SAM" id="MobiDB-lite"/>
    </source>
</evidence>
<dbReference type="RefSeq" id="WP_100388870.1">
    <property type="nucleotide sequence ID" value="NZ_BMZU01000001.1"/>
</dbReference>
<dbReference type="Proteomes" id="UP000231742">
    <property type="component" value="Unassembled WGS sequence"/>
</dbReference>
<organism evidence="3 4">
    <name type="scientific">Salinibacterium amurskyense</name>
    <dbReference type="NCBI Taxonomy" id="205941"/>
    <lineage>
        <taxon>Bacteria</taxon>
        <taxon>Bacillati</taxon>
        <taxon>Actinomycetota</taxon>
        <taxon>Actinomycetes</taxon>
        <taxon>Micrococcales</taxon>
        <taxon>Microbacteriaceae</taxon>
        <taxon>Salinibacterium</taxon>
    </lineage>
</organism>
<evidence type="ECO:0000313" key="3">
    <source>
        <dbReference type="EMBL" id="PJJ82260.1"/>
    </source>
</evidence>
<keyword evidence="2" id="KW-0812">Transmembrane</keyword>